<gene>
    <name evidence="3" type="ORF">scyTo_0013853</name>
</gene>
<evidence type="ECO:0000259" key="2">
    <source>
        <dbReference type="PROSITE" id="PS51497"/>
    </source>
</evidence>
<dbReference type="PANTHER" id="PTHR36291:SF1">
    <property type="entry name" value="UBAP1-MVB12-ASSOCIATED (UMA)-DOMAIN CONTAINING PROTEIN 1"/>
    <property type="match status" value="1"/>
</dbReference>
<name>A0A401P693_SCYTO</name>
<dbReference type="OrthoDB" id="9872568at2759"/>
<evidence type="ECO:0000256" key="1">
    <source>
        <dbReference type="SAM" id="MobiDB-lite"/>
    </source>
</evidence>
<feature type="domain" description="UMA" evidence="2">
    <location>
        <begin position="67"/>
        <end position="116"/>
    </location>
</feature>
<evidence type="ECO:0000313" key="4">
    <source>
        <dbReference type="Proteomes" id="UP000288216"/>
    </source>
</evidence>
<dbReference type="EMBL" id="BFAA01007245">
    <property type="protein sequence ID" value="GCB68645.1"/>
    <property type="molecule type" value="Genomic_DNA"/>
</dbReference>
<dbReference type="PROSITE" id="PS51497">
    <property type="entry name" value="UMA"/>
    <property type="match status" value="1"/>
</dbReference>
<dbReference type="InterPro" id="IPR023340">
    <property type="entry name" value="UMA"/>
</dbReference>
<reference evidence="3 4" key="1">
    <citation type="journal article" date="2018" name="Nat. Ecol. Evol.">
        <title>Shark genomes provide insights into elasmobranch evolution and the origin of vertebrates.</title>
        <authorList>
            <person name="Hara Y"/>
            <person name="Yamaguchi K"/>
            <person name="Onimaru K"/>
            <person name="Kadota M"/>
            <person name="Koyanagi M"/>
            <person name="Keeley SD"/>
            <person name="Tatsumi K"/>
            <person name="Tanaka K"/>
            <person name="Motone F"/>
            <person name="Kageyama Y"/>
            <person name="Nozu R"/>
            <person name="Adachi N"/>
            <person name="Nishimura O"/>
            <person name="Nakagawa R"/>
            <person name="Tanegashima C"/>
            <person name="Kiyatake I"/>
            <person name="Matsumoto R"/>
            <person name="Murakumo K"/>
            <person name="Nishida K"/>
            <person name="Terakita A"/>
            <person name="Kuratani S"/>
            <person name="Sato K"/>
            <person name="Hyodo S Kuraku.S."/>
        </authorList>
    </citation>
    <scope>NUCLEOTIDE SEQUENCE [LARGE SCALE GENOMIC DNA]</scope>
</reference>
<feature type="region of interest" description="Disordered" evidence="1">
    <location>
        <begin position="1"/>
        <end position="23"/>
    </location>
</feature>
<dbReference type="Proteomes" id="UP000288216">
    <property type="component" value="Unassembled WGS sequence"/>
</dbReference>
<evidence type="ECO:0000313" key="3">
    <source>
        <dbReference type="EMBL" id="GCB68645.1"/>
    </source>
</evidence>
<dbReference type="PANTHER" id="PTHR36291">
    <property type="entry name" value="UBAP1-MVB12-ASSOCIATED (UMA)-DOMAIN CONTAINING PROTEIN 1"/>
    <property type="match status" value="1"/>
</dbReference>
<proteinExistence type="predicted"/>
<keyword evidence="4" id="KW-1185">Reference proteome</keyword>
<accession>A0A401P693</accession>
<dbReference type="STRING" id="75743.A0A401P693"/>
<comment type="caution">
    <text evidence="3">The sequence shown here is derived from an EMBL/GenBank/DDBJ whole genome shotgun (WGS) entry which is preliminary data.</text>
</comment>
<protein>
    <recommendedName>
        <fullName evidence="2">UMA domain-containing protein</fullName>
    </recommendedName>
</protein>
<feature type="non-terminal residue" evidence="3">
    <location>
        <position position="1"/>
    </location>
</feature>
<sequence>AGETASERQMLQSPMPIEEVTSSCCQSTEVQDIQQMMGETTVQTDKTWTAQQMKQTKESFPVTTELLSDVPFTLAPHILALQANFLDLPATLHLPKNMNENVANVWYDFTLENSVLSGSLE</sequence>
<dbReference type="InterPro" id="IPR053292">
    <property type="entry name" value="UBAP1-MVB12_assoc_domain"/>
</dbReference>
<dbReference type="AlphaFoldDB" id="A0A401P693"/>
<organism evidence="3 4">
    <name type="scientific">Scyliorhinus torazame</name>
    <name type="common">Cloudy catshark</name>
    <name type="synonym">Catulus torazame</name>
    <dbReference type="NCBI Taxonomy" id="75743"/>
    <lineage>
        <taxon>Eukaryota</taxon>
        <taxon>Metazoa</taxon>
        <taxon>Chordata</taxon>
        <taxon>Craniata</taxon>
        <taxon>Vertebrata</taxon>
        <taxon>Chondrichthyes</taxon>
        <taxon>Elasmobranchii</taxon>
        <taxon>Galeomorphii</taxon>
        <taxon>Galeoidea</taxon>
        <taxon>Carcharhiniformes</taxon>
        <taxon>Scyliorhinidae</taxon>
        <taxon>Scyliorhinus</taxon>
    </lineage>
</organism>